<protein>
    <submittedName>
        <fullName evidence="1">Uncharacterized protein</fullName>
    </submittedName>
</protein>
<sequence>MRAMLVFGGVSPGEDLQDVAVWLPGDSSAAGT</sequence>
<comment type="caution">
    <text evidence="1">The sequence shown here is derived from an EMBL/GenBank/DDBJ whole genome shotgun (WGS) entry which is preliminary data.</text>
</comment>
<name>A0A699Z5D6_HAELA</name>
<accession>A0A699Z5D6</accession>
<dbReference type="EMBL" id="BLLF01000709">
    <property type="protein sequence ID" value="GFH14289.1"/>
    <property type="molecule type" value="Genomic_DNA"/>
</dbReference>
<dbReference type="AlphaFoldDB" id="A0A699Z5D6"/>
<keyword evidence="2" id="KW-1185">Reference proteome</keyword>
<organism evidence="1 2">
    <name type="scientific">Haematococcus lacustris</name>
    <name type="common">Green alga</name>
    <name type="synonym">Haematococcus pluvialis</name>
    <dbReference type="NCBI Taxonomy" id="44745"/>
    <lineage>
        <taxon>Eukaryota</taxon>
        <taxon>Viridiplantae</taxon>
        <taxon>Chlorophyta</taxon>
        <taxon>core chlorophytes</taxon>
        <taxon>Chlorophyceae</taxon>
        <taxon>CS clade</taxon>
        <taxon>Chlamydomonadales</taxon>
        <taxon>Haematococcaceae</taxon>
        <taxon>Haematococcus</taxon>
    </lineage>
</organism>
<dbReference type="Proteomes" id="UP000485058">
    <property type="component" value="Unassembled WGS sequence"/>
</dbReference>
<evidence type="ECO:0000313" key="2">
    <source>
        <dbReference type="Proteomes" id="UP000485058"/>
    </source>
</evidence>
<evidence type="ECO:0000313" key="1">
    <source>
        <dbReference type="EMBL" id="GFH14289.1"/>
    </source>
</evidence>
<gene>
    <name evidence="1" type="ORF">HaLaN_10317</name>
</gene>
<proteinExistence type="predicted"/>
<reference evidence="1 2" key="1">
    <citation type="submission" date="2020-02" db="EMBL/GenBank/DDBJ databases">
        <title>Draft genome sequence of Haematococcus lacustris strain NIES-144.</title>
        <authorList>
            <person name="Morimoto D."/>
            <person name="Nakagawa S."/>
            <person name="Yoshida T."/>
            <person name="Sawayama S."/>
        </authorList>
    </citation>
    <scope>NUCLEOTIDE SEQUENCE [LARGE SCALE GENOMIC DNA]</scope>
    <source>
        <strain evidence="1 2">NIES-144</strain>
    </source>
</reference>